<dbReference type="InterPro" id="IPR019734">
    <property type="entry name" value="TPR_rpt"/>
</dbReference>
<evidence type="ECO:0000256" key="3">
    <source>
        <dbReference type="RuleBase" id="RU367091"/>
    </source>
</evidence>
<keyword evidence="4" id="KW-0808">Transferase</keyword>
<sequence length="332" mass="36803">MAGPVADIREMNGSDLISALHLAQQAPAILGQVSGSGVTSSKSSETADYYARLEQLLLACLRTGDDQSAHTCLNRLSLRFGPSNERIMGLRGLYEEATAKDQSALEKCLQEYDNTLSQSPVNVPILKRRVALLRSLNRPSDAISGLIQLLDAIPTDAEAWCELADLYQSQGLASQAIFSLEEALLIAPNSWNVCMQAPFFLFLFFSFLFQIKWSLTLKCKIHSRLGELLYICASDGDASRLLGRSVQHFSRSIELCDDYLRGFYGLTLASTRMLDNDYAGVSGQFPKKTLERLKAFALLKLGEIVESRSIDDQYWASSRSELIAAKELLNRQ</sequence>
<keyword evidence="1 2" id="KW-0802">TPR repeat</keyword>
<evidence type="ECO:0000256" key="1">
    <source>
        <dbReference type="ARBA" id="ARBA00022803"/>
    </source>
</evidence>
<comment type="subcellular location">
    <subcellularLocation>
        <location evidence="3">Endoplasmic reticulum membrane</location>
        <topology evidence="3">Peripheral membrane protein</topology>
        <orientation evidence="3">Cytoplasmic side</orientation>
    </subcellularLocation>
</comment>
<proteinExistence type="inferred from homology"/>
<comment type="similarity">
    <text evidence="3">Belongs to the EMC2 family.</text>
</comment>
<dbReference type="Gene3D" id="1.25.40.10">
    <property type="entry name" value="Tetratricopeptide repeat domain"/>
    <property type="match status" value="1"/>
</dbReference>
<dbReference type="PROSITE" id="PS50005">
    <property type="entry name" value="TPR"/>
    <property type="match status" value="1"/>
</dbReference>
<dbReference type="Proteomes" id="UP000030686">
    <property type="component" value="Unassembled WGS sequence"/>
</dbReference>
<gene>
    <name evidence="4" type="ORF">PROQFM164_S02g002605</name>
</gene>
<evidence type="ECO:0000313" key="4">
    <source>
        <dbReference type="EMBL" id="CDM32454.1"/>
    </source>
</evidence>
<keyword evidence="3" id="KW-0472">Membrane</keyword>
<dbReference type="STRING" id="1365484.W6QE29"/>
<dbReference type="SMART" id="SM00028">
    <property type="entry name" value="TPR"/>
    <property type="match status" value="1"/>
</dbReference>
<name>W6QE29_PENRF</name>
<dbReference type="OrthoDB" id="124397at2759"/>
<reference evidence="4" key="1">
    <citation type="journal article" date="2014" name="Nat. Commun.">
        <title>Multiple recent horizontal transfers of a large genomic region in cheese making fungi.</title>
        <authorList>
            <person name="Cheeseman K."/>
            <person name="Ropars J."/>
            <person name="Renault P."/>
            <person name="Dupont J."/>
            <person name="Gouzy J."/>
            <person name="Branca A."/>
            <person name="Abraham A.L."/>
            <person name="Ceppi M."/>
            <person name="Conseiller E."/>
            <person name="Debuchy R."/>
            <person name="Malagnac F."/>
            <person name="Goarin A."/>
            <person name="Silar P."/>
            <person name="Lacoste S."/>
            <person name="Sallet E."/>
            <person name="Bensimon A."/>
            <person name="Giraud T."/>
            <person name="Brygoo Y."/>
        </authorList>
    </citation>
    <scope>NUCLEOTIDE SEQUENCE [LARGE SCALE GENOMIC DNA]</scope>
    <source>
        <strain evidence="4">FM164</strain>
    </source>
</reference>
<comment type="subunit">
    <text evidence="3">Component of the ER membrane protein complex (EMC).</text>
</comment>
<evidence type="ECO:0000256" key="2">
    <source>
        <dbReference type="PROSITE-ProRule" id="PRU00339"/>
    </source>
</evidence>
<dbReference type="GO" id="GO:0072546">
    <property type="term" value="C:EMC complex"/>
    <property type="evidence" value="ECO:0007669"/>
    <property type="project" value="UniProtKB-UniRule"/>
</dbReference>
<dbReference type="SUPFAM" id="SSF48452">
    <property type="entry name" value="TPR-like"/>
    <property type="match status" value="1"/>
</dbReference>
<keyword evidence="5" id="KW-1185">Reference proteome</keyword>
<comment type="function">
    <text evidence="3">Part of the endoplasmic reticulum membrane protein complex (EMC) that enables the energy-independent insertion into endoplasmic reticulum membranes of newly synthesized membrane proteins.</text>
</comment>
<keyword evidence="3" id="KW-0256">Endoplasmic reticulum</keyword>
<protein>
    <recommendedName>
        <fullName evidence="3">ER membrane protein complex subunit 2</fullName>
    </recommendedName>
</protein>
<dbReference type="PANTHER" id="PTHR12760">
    <property type="entry name" value="TETRATRICOPEPTIDE REPEAT PROTEIN"/>
    <property type="match status" value="1"/>
</dbReference>
<dbReference type="OMA" id="LMEMLFY"/>
<organism evidence="4 5">
    <name type="scientific">Penicillium roqueforti (strain FM164)</name>
    <dbReference type="NCBI Taxonomy" id="1365484"/>
    <lineage>
        <taxon>Eukaryota</taxon>
        <taxon>Fungi</taxon>
        <taxon>Dikarya</taxon>
        <taxon>Ascomycota</taxon>
        <taxon>Pezizomycotina</taxon>
        <taxon>Eurotiomycetes</taxon>
        <taxon>Eurotiomycetidae</taxon>
        <taxon>Eurotiales</taxon>
        <taxon>Aspergillaceae</taxon>
        <taxon>Penicillium</taxon>
    </lineage>
</organism>
<evidence type="ECO:0000313" key="5">
    <source>
        <dbReference type="Proteomes" id="UP000030686"/>
    </source>
</evidence>
<dbReference type="InterPro" id="IPR011990">
    <property type="entry name" value="TPR-like_helical_dom_sf"/>
</dbReference>
<feature type="repeat" description="TPR" evidence="2">
    <location>
        <begin position="157"/>
        <end position="190"/>
    </location>
</feature>
<dbReference type="AlphaFoldDB" id="W6QE29"/>
<dbReference type="EMBL" id="HG792016">
    <property type="protein sequence ID" value="CDM32454.1"/>
    <property type="molecule type" value="Genomic_DNA"/>
</dbReference>
<dbReference type="GO" id="GO:0016740">
    <property type="term" value="F:transferase activity"/>
    <property type="evidence" value="ECO:0007669"/>
    <property type="project" value="UniProtKB-KW"/>
</dbReference>
<accession>W6QE29</accession>
<dbReference type="InterPro" id="IPR039856">
    <property type="entry name" value="EMC2-like"/>
</dbReference>